<organism evidence="4 5">
    <name type="scientific">Actinotignum timonense</name>
    <dbReference type="NCBI Taxonomy" id="1870995"/>
    <lineage>
        <taxon>Bacteria</taxon>
        <taxon>Bacillati</taxon>
        <taxon>Actinomycetota</taxon>
        <taxon>Actinomycetes</taxon>
        <taxon>Actinomycetales</taxon>
        <taxon>Actinomycetaceae</taxon>
        <taxon>Actinotignum</taxon>
    </lineage>
</organism>
<gene>
    <name evidence="4" type="ORF">R6P33_07045</name>
</gene>
<proteinExistence type="predicted"/>
<keyword evidence="3" id="KW-0732">Signal</keyword>
<sequence length="294" mass="30226">MQLKKIVAGATFGVMLAAGGGVAYAAPAAPDAPQVTAADTTAAQKALDEAKAKLAEFPSAEELQTQLDDQKKYVEIQKGTLSYAEEKLDASPGVVPAEEAHAKAVAELKEAQKAFDANPTDEAATKAYEAAKAKVDAAAAAIKAASDEFEKLEIAVSNAKAKLTELEVGVVTLNDKIAARAAAEKAVADAQKALDALKGEAPKPEQPKVDPKKDGDKVDPKADPKAEPKKDGDKKDADKKADPKAEKKADPKKEAKKAEGKKLANSGVDAGAAAGGAALLLLAGGAFVAYRKFA</sequence>
<evidence type="ECO:0000313" key="5">
    <source>
        <dbReference type="Proteomes" id="UP001284901"/>
    </source>
</evidence>
<evidence type="ECO:0000256" key="3">
    <source>
        <dbReference type="SAM" id="SignalP"/>
    </source>
</evidence>
<dbReference type="Proteomes" id="UP001284901">
    <property type="component" value="Unassembled WGS sequence"/>
</dbReference>
<feature type="chain" id="PRO_5046747314" description="Gram-positive cocci surface proteins LPxTG domain-containing protein" evidence="3">
    <location>
        <begin position="26"/>
        <end position="294"/>
    </location>
</feature>
<evidence type="ECO:0000256" key="2">
    <source>
        <dbReference type="SAM" id="Phobius"/>
    </source>
</evidence>
<keyword evidence="2" id="KW-1133">Transmembrane helix</keyword>
<name>A0ABU5GDE5_9ACTO</name>
<comment type="caution">
    <text evidence="4">The sequence shown here is derived from an EMBL/GenBank/DDBJ whole genome shotgun (WGS) entry which is preliminary data.</text>
</comment>
<feature type="signal peptide" evidence="3">
    <location>
        <begin position="1"/>
        <end position="25"/>
    </location>
</feature>
<evidence type="ECO:0000313" key="4">
    <source>
        <dbReference type="EMBL" id="MDY5146768.1"/>
    </source>
</evidence>
<keyword evidence="2" id="KW-0812">Transmembrane</keyword>
<evidence type="ECO:0000256" key="1">
    <source>
        <dbReference type="SAM" id="MobiDB-lite"/>
    </source>
</evidence>
<accession>A0ABU5GDE5</accession>
<protein>
    <recommendedName>
        <fullName evidence="6">Gram-positive cocci surface proteins LPxTG domain-containing protein</fullName>
    </recommendedName>
</protein>
<dbReference type="RefSeq" id="WP_284890954.1">
    <property type="nucleotide sequence ID" value="NZ_JAWNFY010000019.1"/>
</dbReference>
<keyword evidence="5" id="KW-1185">Reference proteome</keyword>
<feature type="region of interest" description="Disordered" evidence="1">
    <location>
        <begin position="189"/>
        <end position="265"/>
    </location>
</feature>
<feature type="transmembrane region" description="Helical" evidence="2">
    <location>
        <begin position="270"/>
        <end position="290"/>
    </location>
</feature>
<feature type="compositionally biased region" description="Basic and acidic residues" evidence="1">
    <location>
        <begin position="195"/>
        <end position="262"/>
    </location>
</feature>
<dbReference type="EMBL" id="JAWNFY010000019">
    <property type="protein sequence ID" value="MDY5146768.1"/>
    <property type="molecule type" value="Genomic_DNA"/>
</dbReference>
<keyword evidence="2" id="KW-0472">Membrane</keyword>
<reference evidence="4 5" key="1">
    <citation type="submission" date="2023-10" db="EMBL/GenBank/DDBJ databases">
        <title>Whole Genome based description of the genera Actinobaculum and Actinotignum reveals a complex phylogenetic relationship within the species included in the genus Actinotignum.</title>
        <authorList>
            <person name="Jensen C.S."/>
            <person name="Dargis R."/>
            <person name="Kemp M."/>
            <person name="Christensen J.J."/>
        </authorList>
    </citation>
    <scope>NUCLEOTIDE SEQUENCE [LARGE SCALE GENOMIC DNA]</scope>
    <source>
        <strain evidence="4 5">SLA_B089</strain>
    </source>
</reference>
<evidence type="ECO:0008006" key="6">
    <source>
        <dbReference type="Google" id="ProtNLM"/>
    </source>
</evidence>